<comment type="caution">
    <text evidence="3">The sequence shown here is derived from an EMBL/GenBank/DDBJ whole genome shotgun (WGS) entry which is preliminary data.</text>
</comment>
<dbReference type="EMBL" id="JBHTHX010002280">
    <property type="protein sequence ID" value="MFD0890202.1"/>
    <property type="molecule type" value="Genomic_DNA"/>
</dbReference>
<dbReference type="Gene3D" id="1.10.510.10">
    <property type="entry name" value="Transferase(Phosphotransferase) domain 1"/>
    <property type="match status" value="1"/>
</dbReference>
<name>A0ABW3E496_9ACTN</name>
<feature type="region of interest" description="Disordered" evidence="1">
    <location>
        <begin position="1"/>
        <end position="26"/>
    </location>
</feature>
<feature type="non-terminal residue" evidence="3">
    <location>
        <position position="116"/>
    </location>
</feature>
<sequence>MNRPDVPGSQGRRSGRHAVNAPGSTVLEQSSLEQVVERLGPLTPQQAASVGLAVLDQLVAVHNRGMLHGDVRPGSVLIGPHDRVTLAAPTLRSPAFTAPEGVTGPSADLWSLGATL</sequence>
<reference evidence="4" key="1">
    <citation type="journal article" date="2019" name="Int. J. Syst. Evol. Microbiol.">
        <title>The Global Catalogue of Microorganisms (GCM) 10K type strain sequencing project: providing services to taxonomists for standard genome sequencing and annotation.</title>
        <authorList>
            <consortium name="The Broad Institute Genomics Platform"/>
            <consortium name="The Broad Institute Genome Sequencing Center for Infectious Disease"/>
            <person name="Wu L."/>
            <person name="Ma J."/>
        </authorList>
    </citation>
    <scope>NUCLEOTIDE SEQUENCE [LARGE SCALE GENOMIC DNA]</scope>
    <source>
        <strain evidence="4">CCUG 62974</strain>
    </source>
</reference>
<proteinExistence type="predicted"/>
<evidence type="ECO:0000256" key="1">
    <source>
        <dbReference type="SAM" id="MobiDB-lite"/>
    </source>
</evidence>
<dbReference type="InterPro" id="IPR000719">
    <property type="entry name" value="Prot_kinase_dom"/>
</dbReference>
<evidence type="ECO:0000259" key="2">
    <source>
        <dbReference type="PROSITE" id="PS50011"/>
    </source>
</evidence>
<dbReference type="InterPro" id="IPR011009">
    <property type="entry name" value="Kinase-like_dom_sf"/>
</dbReference>
<evidence type="ECO:0000313" key="3">
    <source>
        <dbReference type="EMBL" id="MFD0890202.1"/>
    </source>
</evidence>
<gene>
    <name evidence="3" type="ORF">ACFQ08_37135</name>
</gene>
<evidence type="ECO:0000313" key="4">
    <source>
        <dbReference type="Proteomes" id="UP001597024"/>
    </source>
</evidence>
<dbReference type="PROSITE" id="PS50011">
    <property type="entry name" value="PROTEIN_KINASE_DOM"/>
    <property type="match status" value="1"/>
</dbReference>
<accession>A0ABW3E496</accession>
<organism evidence="3 4">
    <name type="scientific">Streptosporangium algeriense</name>
    <dbReference type="NCBI Taxonomy" id="1682748"/>
    <lineage>
        <taxon>Bacteria</taxon>
        <taxon>Bacillati</taxon>
        <taxon>Actinomycetota</taxon>
        <taxon>Actinomycetes</taxon>
        <taxon>Streptosporangiales</taxon>
        <taxon>Streptosporangiaceae</taxon>
        <taxon>Streptosporangium</taxon>
    </lineage>
</organism>
<feature type="domain" description="Protein kinase" evidence="2">
    <location>
        <begin position="1"/>
        <end position="116"/>
    </location>
</feature>
<keyword evidence="4" id="KW-1185">Reference proteome</keyword>
<dbReference type="SUPFAM" id="SSF56112">
    <property type="entry name" value="Protein kinase-like (PK-like)"/>
    <property type="match status" value="1"/>
</dbReference>
<protein>
    <recommendedName>
        <fullName evidence="2">Protein kinase domain-containing protein</fullName>
    </recommendedName>
</protein>
<dbReference type="Proteomes" id="UP001597024">
    <property type="component" value="Unassembled WGS sequence"/>
</dbReference>